<sequence length="270" mass="30316">MEEYDGEWPVLNFYGDKSAGDTPKAPILSELAPNQIFTIDNFLTEKQCKDFITIIEAEINRDPEGAQIVPSKKPGYAFRNNYRISYNSTGLASELWHQTGLKKIVSENIKIAGKDPIGLHENIRLYKYSSGQKFGKHYDDHLFNYQGKRTEYTLLIYLNDLEDYISATGTDETAAYPTKTVSNSQEKAKIKGIIKKSRTKPPVSAPASSKKSGCGGETVFYSSKPFYQLSVKPKGGMLLLHKHGADCLIHEGRKVTQGIKYVLRSDVLYE</sequence>
<dbReference type="OrthoDB" id="69177at2759"/>
<evidence type="ECO:0000313" key="8">
    <source>
        <dbReference type="Proteomes" id="UP000187429"/>
    </source>
</evidence>
<keyword evidence="8" id="KW-1185">Reference proteome</keyword>
<dbReference type="PANTHER" id="PTHR10869">
    <property type="entry name" value="PROLYL 4-HYDROXYLASE ALPHA SUBUNIT"/>
    <property type="match status" value="1"/>
</dbReference>
<proteinExistence type="predicted"/>
<keyword evidence="2" id="KW-0479">Metal-binding</keyword>
<dbReference type="InterPro" id="IPR045054">
    <property type="entry name" value="P4HA-like"/>
</dbReference>
<dbReference type="Proteomes" id="UP000187429">
    <property type="component" value="Unassembled WGS sequence"/>
</dbReference>
<evidence type="ECO:0000256" key="3">
    <source>
        <dbReference type="ARBA" id="ARBA00022964"/>
    </source>
</evidence>
<dbReference type="SMART" id="SM00702">
    <property type="entry name" value="P4Hc"/>
    <property type="match status" value="1"/>
</dbReference>
<evidence type="ECO:0000313" key="7">
    <source>
        <dbReference type="EMBL" id="OMJ16538.1"/>
    </source>
</evidence>
<keyword evidence="4" id="KW-0560">Oxidoreductase</keyword>
<evidence type="ECO:0000259" key="6">
    <source>
        <dbReference type="SMART" id="SM00702"/>
    </source>
</evidence>
<dbReference type="InterPro" id="IPR006620">
    <property type="entry name" value="Pro_4_hyd_alph"/>
</dbReference>
<dbReference type="AlphaFoldDB" id="A0A1R1XPJ8"/>
<feature type="domain" description="Prolyl 4-hydroxylase alpha subunit" evidence="6">
    <location>
        <begin position="34"/>
        <end position="268"/>
    </location>
</feature>
<keyword evidence="3" id="KW-0223">Dioxygenase</keyword>
<evidence type="ECO:0000256" key="5">
    <source>
        <dbReference type="ARBA" id="ARBA00023004"/>
    </source>
</evidence>
<dbReference type="GO" id="GO:0005783">
    <property type="term" value="C:endoplasmic reticulum"/>
    <property type="evidence" value="ECO:0007669"/>
    <property type="project" value="TreeGrafter"/>
</dbReference>
<dbReference type="GO" id="GO:0004656">
    <property type="term" value="F:procollagen-proline 4-dioxygenase activity"/>
    <property type="evidence" value="ECO:0007669"/>
    <property type="project" value="TreeGrafter"/>
</dbReference>
<dbReference type="PANTHER" id="PTHR10869:SF236">
    <property type="entry name" value="PROLYL 4-HYDROXYLASE ALPHA SUBUNIT DOMAIN-CONTAINING PROTEIN"/>
    <property type="match status" value="1"/>
</dbReference>
<dbReference type="GO" id="GO:0005506">
    <property type="term" value="F:iron ion binding"/>
    <property type="evidence" value="ECO:0007669"/>
    <property type="project" value="InterPro"/>
</dbReference>
<name>A0A1R1XPJ8_9FUNG</name>
<reference evidence="8" key="1">
    <citation type="submission" date="2017-01" db="EMBL/GenBank/DDBJ databases">
        <authorList>
            <person name="Wang Y."/>
            <person name="White M."/>
            <person name="Kvist S."/>
            <person name="Moncalvo J.-M."/>
        </authorList>
    </citation>
    <scope>NUCLEOTIDE SEQUENCE [LARGE SCALE GENOMIC DNA]</scope>
    <source>
        <strain evidence="8">ID-206-W2</strain>
    </source>
</reference>
<dbReference type="Gene3D" id="2.60.120.620">
    <property type="entry name" value="q2cbj1_9rhob like domain"/>
    <property type="match status" value="1"/>
</dbReference>
<evidence type="ECO:0000256" key="1">
    <source>
        <dbReference type="ARBA" id="ARBA00001961"/>
    </source>
</evidence>
<comment type="cofactor">
    <cofactor evidence="1">
        <name>L-ascorbate</name>
        <dbReference type="ChEBI" id="CHEBI:38290"/>
    </cofactor>
</comment>
<accession>A0A1R1XPJ8</accession>
<dbReference type="GO" id="GO:0031418">
    <property type="term" value="F:L-ascorbic acid binding"/>
    <property type="evidence" value="ECO:0007669"/>
    <property type="project" value="InterPro"/>
</dbReference>
<keyword evidence="5" id="KW-0408">Iron</keyword>
<comment type="caution">
    <text evidence="7">The sequence shown here is derived from an EMBL/GenBank/DDBJ whole genome shotgun (WGS) entry which is preliminary data.</text>
</comment>
<organism evidence="7 8">
    <name type="scientific">Smittium culicis</name>
    <dbReference type="NCBI Taxonomy" id="133412"/>
    <lineage>
        <taxon>Eukaryota</taxon>
        <taxon>Fungi</taxon>
        <taxon>Fungi incertae sedis</taxon>
        <taxon>Zoopagomycota</taxon>
        <taxon>Kickxellomycotina</taxon>
        <taxon>Harpellomycetes</taxon>
        <taxon>Harpellales</taxon>
        <taxon>Legeriomycetaceae</taxon>
        <taxon>Smittium</taxon>
    </lineage>
</organism>
<dbReference type="EMBL" id="LSSM01003866">
    <property type="protein sequence ID" value="OMJ16538.1"/>
    <property type="molecule type" value="Genomic_DNA"/>
</dbReference>
<protein>
    <recommendedName>
        <fullName evidence="6">Prolyl 4-hydroxylase alpha subunit domain-containing protein</fullName>
    </recommendedName>
</protein>
<evidence type="ECO:0000256" key="2">
    <source>
        <dbReference type="ARBA" id="ARBA00022723"/>
    </source>
</evidence>
<gene>
    <name evidence="7" type="ORF">AYI69_g7804</name>
</gene>
<evidence type="ECO:0000256" key="4">
    <source>
        <dbReference type="ARBA" id="ARBA00023002"/>
    </source>
</evidence>